<evidence type="ECO:0000256" key="7">
    <source>
        <dbReference type="PROSITE-ProRule" id="PRU01016"/>
    </source>
</evidence>
<evidence type="ECO:0000256" key="3">
    <source>
        <dbReference type="ARBA" id="ARBA00022679"/>
    </source>
</evidence>
<keyword evidence="10" id="KW-1185">Reference proteome</keyword>
<proteinExistence type="inferred from homology"/>
<dbReference type="PANTHER" id="PTHR46098">
    <property type="entry name" value="TRNA (CYTOSINE(38)-C(5))-METHYLTRANSFERASE"/>
    <property type="match status" value="1"/>
</dbReference>
<accession>A0ABQ6BKF6</accession>
<evidence type="ECO:0000256" key="4">
    <source>
        <dbReference type="ARBA" id="ARBA00022691"/>
    </source>
</evidence>
<sequence length="389" mass="41268">MAESSVRESAPGGYYEFFAGGGMVRAGLGETWRCLFANDFDPAKAAAYRANWGDAGLRVGDIAGLTAADLPGTADLMWGSFPCQDLSLAGAGAGLGGKRSGTFHDFWSLARALADDGRAPRIVAVENVCGALTSHGGRDFEVICRTYADAGYGCGALVINADRFLPQSRPRLFVIGVREDAILDPALTTPAAGGPFHTPALRRAVERLPGELQGRMVWWRLPEPGVSNASLGSVIETAPSGVRWHSAAETKRLLTLMSPKNLAKVEAARRTGERCVGGLYRRTRRDAAGGRVQRAEVRFDVAGCLRTPGGGSSRQTLLVVEGGRVRSRLMSARETARLMGLPDSYNLPGSYSAACHLTGDGVAVPVVRHLAQWLLEPLLATPAGLRRAA</sequence>
<dbReference type="NCBIfam" id="TIGR00675">
    <property type="entry name" value="dcm"/>
    <property type="match status" value="1"/>
</dbReference>
<name>A0ABQ6BKF6_9CAUL</name>
<evidence type="ECO:0000256" key="1">
    <source>
        <dbReference type="ARBA" id="ARBA00011975"/>
    </source>
</evidence>
<dbReference type="PRINTS" id="PR00105">
    <property type="entry name" value="C5METTRFRASE"/>
</dbReference>
<reference evidence="10" key="1">
    <citation type="journal article" date="2019" name="Int. J. Syst. Evol. Microbiol.">
        <title>The Global Catalogue of Microorganisms (GCM) 10K type strain sequencing project: providing services to taxonomists for standard genome sequencing and annotation.</title>
        <authorList>
            <consortium name="The Broad Institute Genomics Platform"/>
            <consortium name="The Broad Institute Genome Sequencing Center for Infectious Disease"/>
            <person name="Wu L."/>
            <person name="Ma J."/>
        </authorList>
    </citation>
    <scope>NUCLEOTIDE SEQUENCE [LARGE SCALE GENOMIC DNA]</scope>
    <source>
        <strain evidence="10">NBRC 110107</strain>
    </source>
</reference>
<organism evidence="9 10">
    <name type="scientific">Brevundimonas denitrificans</name>
    <dbReference type="NCBI Taxonomy" id="1443434"/>
    <lineage>
        <taxon>Bacteria</taxon>
        <taxon>Pseudomonadati</taxon>
        <taxon>Pseudomonadota</taxon>
        <taxon>Alphaproteobacteria</taxon>
        <taxon>Caulobacterales</taxon>
        <taxon>Caulobacteraceae</taxon>
        <taxon>Brevundimonas</taxon>
    </lineage>
</organism>
<evidence type="ECO:0000256" key="2">
    <source>
        <dbReference type="ARBA" id="ARBA00022603"/>
    </source>
</evidence>
<evidence type="ECO:0000256" key="6">
    <source>
        <dbReference type="ARBA" id="ARBA00047422"/>
    </source>
</evidence>
<evidence type="ECO:0000256" key="8">
    <source>
        <dbReference type="RuleBase" id="RU000416"/>
    </source>
</evidence>
<evidence type="ECO:0000313" key="10">
    <source>
        <dbReference type="Proteomes" id="UP001156921"/>
    </source>
</evidence>
<feature type="active site" evidence="7">
    <location>
        <position position="83"/>
    </location>
</feature>
<evidence type="ECO:0000256" key="5">
    <source>
        <dbReference type="ARBA" id="ARBA00022747"/>
    </source>
</evidence>
<evidence type="ECO:0000313" key="9">
    <source>
        <dbReference type="EMBL" id="GLS02520.1"/>
    </source>
</evidence>
<protein>
    <recommendedName>
        <fullName evidence="1">DNA (cytosine-5-)-methyltransferase</fullName>
        <ecNumber evidence="1">2.1.1.37</ecNumber>
    </recommendedName>
</protein>
<dbReference type="PANTHER" id="PTHR46098:SF1">
    <property type="entry name" value="TRNA (CYTOSINE(38)-C(5))-METHYLTRANSFERASE"/>
    <property type="match status" value="1"/>
</dbReference>
<dbReference type="PROSITE" id="PS51679">
    <property type="entry name" value="SAM_MT_C5"/>
    <property type="match status" value="1"/>
</dbReference>
<comment type="caution">
    <text evidence="9">The sequence shown here is derived from an EMBL/GenBank/DDBJ whole genome shotgun (WGS) entry which is preliminary data.</text>
</comment>
<dbReference type="InterPro" id="IPR050750">
    <property type="entry name" value="C5-MTase"/>
</dbReference>
<dbReference type="EMBL" id="BSOY01000075">
    <property type="protein sequence ID" value="GLS02520.1"/>
    <property type="molecule type" value="Genomic_DNA"/>
</dbReference>
<dbReference type="Proteomes" id="UP001156921">
    <property type="component" value="Unassembled WGS sequence"/>
</dbReference>
<dbReference type="SUPFAM" id="SSF53335">
    <property type="entry name" value="S-adenosyl-L-methionine-dependent methyltransferases"/>
    <property type="match status" value="1"/>
</dbReference>
<comment type="catalytic activity">
    <reaction evidence="6">
        <text>a 2'-deoxycytidine in DNA + S-adenosyl-L-methionine = a 5-methyl-2'-deoxycytidine in DNA + S-adenosyl-L-homocysteine + H(+)</text>
        <dbReference type="Rhea" id="RHEA:13681"/>
        <dbReference type="Rhea" id="RHEA-COMP:11369"/>
        <dbReference type="Rhea" id="RHEA-COMP:11370"/>
        <dbReference type="ChEBI" id="CHEBI:15378"/>
        <dbReference type="ChEBI" id="CHEBI:57856"/>
        <dbReference type="ChEBI" id="CHEBI:59789"/>
        <dbReference type="ChEBI" id="CHEBI:85452"/>
        <dbReference type="ChEBI" id="CHEBI:85454"/>
        <dbReference type="EC" id="2.1.1.37"/>
    </reaction>
</comment>
<dbReference type="EC" id="2.1.1.37" evidence="1"/>
<dbReference type="RefSeq" id="WP_284223390.1">
    <property type="nucleotide sequence ID" value="NZ_BSOY01000075.1"/>
</dbReference>
<dbReference type="Gene3D" id="3.90.120.10">
    <property type="entry name" value="DNA Methylase, subunit A, domain 2"/>
    <property type="match status" value="1"/>
</dbReference>
<gene>
    <name evidence="9" type="ORF">GCM10007859_25440</name>
</gene>
<keyword evidence="5" id="KW-0680">Restriction system</keyword>
<dbReference type="InterPro" id="IPR029063">
    <property type="entry name" value="SAM-dependent_MTases_sf"/>
</dbReference>
<keyword evidence="2 7" id="KW-0489">Methyltransferase</keyword>
<comment type="similarity">
    <text evidence="7 8">Belongs to the class I-like SAM-binding methyltransferase superfamily. C5-methyltransferase family.</text>
</comment>
<keyword evidence="3 7" id="KW-0808">Transferase</keyword>
<dbReference type="Pfam" id="PF00145">
    <property type="entry name" value="DNA_methylase"/>
    <property type="match status" value="1"/>
</dbReference>
<dbReference type="InterPro" id="IPR001525">
    <property type="entry name" value="C5_MeTfrase"/>
</dbReference>
<dbReference type="Gene3D" id="3.40.50.150">
    <property type="entry name" value="Vaccinia Virus protein VP39"/>
    <property type="match status" value="1"/>
</dbReference>
<keyword evidence="4 7" id="KW-0949">S-adenosyl-L-methionine</keyword>